<evidence type="ECO:0000256" key="2">
    <source>
        <dbReference type="SAM" id="MobiDB-lite"/>
    </source>
</evidence>
<evidence type="ECO:0000313" key="5">
    <source>
        <dbReference type="WBParaSite" id="scaffold1151_cov163.g2585"/>
    </source>
</evidence>
<dbReference type="SUPFAM" id="SSF48056">
    <property type="entry name" value="Di-copper centre-containing domain"/>
    <property type="match status" value="1"/>
</dbReference>
<feature type="region of interest" description="Disordered" evidence="2">
    <location>
        <begin position="650"/>
        <end position="765"/>
    </location>
</feature>
<name>A0A915LIF0_MELJA</name>
<feature type="domain" description="Tyrosinase copper-binding" evidence="3">
    <location>
        <begin position="129"/>
        <end position="320"/>
    </location>
</feature>
<feature type="compositionally biased region" description="Basic and acidic residues" evidence="2">
    <location>
        <begin position="749"/>
        <end position="765"/>
    </location>
</feature>
<accession>A0A915LIF0</accession>
<organism evidence="4 5">
    <name type="scientific">Meloidogyne javanica</name>
    <name type="common">Root-knot nematode worm</name>
    <dbReference type="NCBI Taxonomy" id="6303"/>
    <lineage>
        <taxon>Eukaryota</taxon>
        <taxon>Metazoa</taxon>
        <taxon>Ecdysozoa</taxon>
        <taxon>Nematoda</taxon>
        <taxon>Chromadorea</taxon>
        <taxon>Rhabditida</taxon>
        <taxon>Tylenchina</taxon>
        <taxon>Tylenchomorpha</taxon>
        <taxon>Tylenchoidea</taxon>
        <taxon>Meloidogynidae</taxon>
        <taxon>Meloidogyninae</taxon>
        <taxon>Meloidogyne</taxon>
        <taxon>Meloidogyne incognita group</taxon>
    </lineage>
</organism>
<dbReference type="Proteomes" id="UP000887561">
    <property type="component" value="Unplaced"/>
</dbReference>
<dbReference type="AlphaFoldDB" id="A0A915LIF0"/>
<evidence type="ECO:0000259" key="3">
    <source>
        <dbReference type="Pfam" id="PF00264"/>
    </source>
</evidence>
<dbReference type="GO" id="GO:0016491">
    <property type="term" value="F:oxidoreductase activity"/>
    <property type="evidence" value="ECO:0007669"/>
    <property type="project" value="InterPro"/>
</dbReference>
<dbReference type="GO" id="GO:0046872">
    <property type="term" value="F:metal ion binding"/>
    <property type="evidence" value="ECO:0007669"/>
    <property type="project" value="UniProtKB-KW"/>
</dbReference>
<dbReference type="PANTHER" id="PTHR11474:SF122">
    <property type="entry name" value="TYROSINASE COPPER-BINDING DOMAIN-CONTAINING PROTEIN"/>
    <property type="match status" value="1"/>
</dbReference>
<dbReference type="Pfam" id="PF00264">
    <property type="entry name" value="Tyrosinase"/>
    <property type="match status" value="1"/>
</dbReference>
<feature type="compositionally biased region" description="Acidic residues" evidence="2">
    <location>
        <begin position="565"/>
        <end position="577"/>
    </location>
</feature>
<sequence length="765" mass="86193">MYVQESRRPEARKSRIWFSVGAIPAPDDVMKNLCLNMVDVMVNVSNFIAENPLRKGMSQDSSGDRPELKCLNQSCVCPYYGGKTDGSVNGCTLPNGQKVQKALRKEIRMISDEERNELFKAIRDMKDTSDYDYIAAIHKLAYEQGGAHMGAAFFSWHNEYCKRYEILVRKRNPSLALHYFDSTLDSPLPTPADSVLFTDEFFGTTNEQGYVTTGPFAPWETLEGNPYITRQVGQDGRFLKDDDIQWTLSQTKIENVMTYTEPSDKCPYEVNFKWIEYPHGAFHNCIGGDMQTIFPNKAANEVIFFFFHSHVNKIFVDWRQTRQTRSQRENDYPADLADCENSGHFRNATMSQFSPFKNIDGHKSEYTDNMYEYAPKPNCTATTDCGSRFLFCDRSNDAPRCVSKVRPGGNCKGFPNADICYNSTCVNDVCVVLSTKAATITATSTVKMTEEPSTTTPKITEVPTTKAARLTEKPSSTVKPTEKQTTVATRVTEKPTSKVRVTEVPTTQPMRLTEKPITTTPKKPTTPIKTPEIKITTKKLPITTIENVESTTESITTEEATTTEAIEESTTTEEPLEETTITSLSTAKPTKRTKLPEKPTTTTETPEEETTTELIETTTNEIPEETTTIITTKRPTEPQKKLTTIITTKLLTKTTTKKPKKSSKTKKPKKDKKKHKKHHTTEQLTSTPIAKTTKITKPPTSIKPTKPTSFIEKITTKIIGTTKKSEKTTKKPKKGKKKCKCKKRNPPKNTKDNKKSSEEKKNVKN</sequence>
<reference evidence="5" key="1">
    <citation type="submission" date="2022-11" db="UniProtKB">
        <authorList>
            <consortium name="WormBaseParasite"/>
        </authorList>
    </citation>
    <scope>IDENTIFICATION</scope>
</reference>
<dbReference type="Gene3D" id="1.10.1280.10">
    <property type="entry name" value="Di-copper center containing domain from catechol oxidase"/>
    <property type="match status" value="1"/>
</dbReference>
<dbReference type="InterPro" id="IPR002227">
    <property type="entry name" value="Tyrosinase_Cu-bd"/>
</dbReference>
<dbReference type="PRINTS" id="PR00092">
    <property type="entry name" value="TYROSINASE"/>
</dbReference>
<proteinExistence type="predicted"/>
<dbReference type="InterPro" id="IPR008922">
    <property type="entry name" value="Di-copper_centre_dom_sf"/>
</dbReference>
<feature type="region of interest" description="Disordered" evidence="2">
    <location>
        <begin position="549"/>
        <end position="613"/>
    </location>
</feature>
<feature type="compositionally biased region" description="Basic residues" evidence="2">
    <location>
        <begin position="655"/>
        <end position="679"/>
    </location>
</feature>
<keyword evidence="1" id="KW-0479">Metal-binding</keyword>
<evidence type="ECO:0000256" key="1">
    <source>
        <dbReference type="ARBA" id="ARBA00022723"/>
    </source>
</evidence>
<feature type="compositionally biased region" description="Low complexity" evidence="2">
    <location>
        <begin position="685"/>
        <end position="722"/>
    </location>
</feature>
<dbReference type="InterPro" id="IPR050316">
    <property type="entry name" value="Tyrosinase/Hemocyanin"/>
</dbReference>
<dbReference type="WBParaSite" id="scaffold1151_cov163.g2585">
    <property type="protein sequence ID" value="scaffold1151_cov163.g2585"/>
    <property type="gene ID" value="scaffold1151_cov163.g2585"/>
</dbReference>
<evidence type="ECO:0000313" key="4">
    <source>
        <dbReference type="Proteomes" id="UP000887561"/>
    </source>
</evidence>
<feature type="compositionally biased region" description="Basic residues" evidence="2">
    <location>
        <begin position="730"/>
        <end position="746"/>
    </location>
</feature>
<dbReference type="PANTHER" id="PTHR11474">
    <property type="entry name" value="TYROSINASE FAMILY MEMBER"/>
    <property type="match status" value="1"/>
</dbReference>
<protein>
    <submittedName>
        <fullName evidence="5">Tyrosinase copper-binding domain-containing protein</fullName>
    </submittedName>
</protein>
<feature type="compositionally biased region" description="Low complexity" evidence="2">
    <location>
        <begin position="549"/>
        <end position="564"/>
    </location>
</feature>
<keyword evidence="4" id="KW-1185">Reference proteome</keyword>